<keyword evidence="1" id="KW-1133">Transmembrane helix</keyword>
<organism evidence="2 3">
    <name type="scientific">Neomoorella stamsii</name>
    <dbReference type="NCBI Taxonomy" id="1266720"/>
    <lineage>
        <taxon>Bacteria</taxon>
        <taxon>Bacillati</taxon>
        <taxon>Bacillota</taxon>
        <taxon>Clostridia</taxon>
        <taxon>Neomoorellales</taxon>
        <taxon>Neomoorellaceae</taxon>
        <taxon>Neomoorella</taxon>
    </lineage>
</organism>
<gene>
    <name evidence="2" type="ORF">MOST_27290</name>
</gene>
<evidence type="ECO:0000256" key="1">
    <source>
        <dbReference type="SAM" id="Phobius"/>
    </source>
</evidence>
<feature type="transmembrane region" description="Helical" evidence="1">
    <location>
        <begin position="64"/>
        <end position="87"/>
    </location>
</feature>
<proteinExistence type="predicted"/>
<feature type="transmembrane region" description="Helical" evidence="1">
    <location>
        <begin position="99"/>
        <end position="117"/>
    </location>
</feature>
<dbReference type="EMBL" id="PVXL01000065">
    <property type="protein sequence ID" value="PRR70337.1"/>
    <property type="molecule type" value="Genomic_DNA"/>
</dbReference>
<feature type="transmembrane region" description="Helical" evidence="1">
    <location>
        <begin position="21"/>
        <end position="44"/>
    </location>
</feature>
<feature type="transmembrane region" description="Helical" evidence="1">
    <location>
        <begin position="137"/>
        <end position="156"/>
    </location>
</feature>
<protein>
    <submittedName>
        <fullName evidence="2">Uncharacterized protein</fullName>
    </submittedName>
</protein>
<keyword evidence="1" id="KW-0812">Transmembrane</keyword>
<name>A0A9X7J0U5_9FIRM</name>
<keyword evidence="3" id="KW-1185">Reference proteome</keyword>
<keyword evidence="1" id="KW-0472">Membrane</keyword>
<comment type="caution">
    <text evidence="2">The sequence shown here is derived from an EMBL/GenBank/DDBJ whole genome shotgun (WGS) entry which is preliminary data.</text>
</comment>
<accession>A0A9X7J0U5</accession>
<evidence type="ECO:0000313" key="3">
    <source>
        <dbReference type="Proteomes" id="UP000239430"/>
    </source>
</evidence>
<dbReference type="Proteomes" id="UP000239430">
    <property type="component" value="Unassembled WGS sequence"/>
</dbReference>
<reference evidence="2 3" key="1">
    <citation type="submission" date="2018-03" db="EMBL/GenBank/DDBJ databases">
        <title>Genome sequence of Moorella stamsii DSM 26217.</title>
        <authorList>
            <person name="Poehlein A."/>
            <person name="Daniel R."/>
        </authorList>
    </citation>
    <scope>NUCLEOTIDE SEQUENCE [LARGE SCALE GENOMIC DNA]</scope>
    <source>
        <strain evidence="3">DSM 26217</strain>
    </source>
</reference>
<evidence type="ECO:0000313" key="2">
    <source>
        <dbReference type="EMBL" id="PRR70337.1"/>
    </source>
</evidence>
<sequence>MEEKIRRPRCPKLFKEAFPAILYSLLLQDFPESLVLTMAVFSLLNLRIKDRKVLAIALLQALTNLVRLLPITFGVHSVILILSLATYTRLFTRAQLSKIFLAVLLCFALIATAELIYSQPLLNFTGLEYEEVFANPFLRAAFALPYTVLLLVLALVKNYYNQKRRLIC</sequence>
<dbReference type="AlphaFoldDB" id="A0A9X7J0U5"/>